<dbReference type="Proteomes" id="UP000602905">
    <property type="component" value="Unassembled WGS sequence"/>
</dbReference>
<name>A0A8H7LV40_9AGAM</name>
<feature type="region of interest" description="Disordered" evidence="1">
    <location>
        <begin position="87"/>
        <end position="149"/>
    </location>
</feature>
<feature type="signal peptide" evidence="2">
    <location>
        <begin position="1"/>
        <end position="18"/>
    </location>
</feature>
<dbReference type="AlphaFoldDB" id="A0A8H7LV40"/>
<evidence type="ECO:0000256" key="1">
    <source>
        <dbReference type="SAM" id="MobiDB-lite"/>
    </source>
</evidence>
<feature type="compositionally biased region" description="Low complexity" evidence="1">
    <location>
        <begin position="109"/>
        <end position="126"/>
    </location>
</feature>
<evidence type="ECO:0000313" key="4">
    <source>
        <dbReference type="Proteomes" id="UP000602905"/>
    </source>
</evidence>
<organism evidence="3 4">
    <name type="scientific">Rhizoctonia solani</name>
    <dbReference type="NCBI Taxonomy" id="456999"/>
    <lineage>
        <taxon>Eukaryota</taxon>
        <taxon>Fungi</taxon>
        <taxon>Dikarya</taxon>
        <taxon>Basidiomycota</taxon>
        <taxon>Agaricomycotina</taxon>
        <taxon>Agaricomycetes</taxon>
        <taxon>Cantharellales</taxon>
        <taxon>Ceratobasidiaceae</taxon>
        <taxon>Rhizoctonia</taxon>
    </lineage>
</organism>
<proteinExistence type="predicted"/>
<comment type="caution">
    <text evidence="3">The sequence shown here is derived from an EMBL/GenBank/DDBJ whole genome shotgun (WGS) entry which is preliminary data.</text>
</comment>
<dbReference type="EMBL" id="JACYCD010000049">
    <property type="protein sequence ID" value="KAF8708293.1"/>
    <property type="molecule type" value="Genomic_DNA"/>
</dbReference>
<feature type="region of interest" description="Disordered" evidence="1">
    <location>
        <begin position="24"/>
        <end position="50"/>
    </location>
</feature>
<reference evidence="3" key="1">
    <citation type="submission" date="2020-09" db="EMBL/GenBank/DDBJ databases">
        <title>Comparative genome analyses of four rice-infecting Rhizoctonia solani isolates reveal extensive enrichment of homogalacturonan modification genes.</title>
        <authorList>
            <person name="Lee D.-Y."/>
            <person name="Jeon J."/>
            <person name="Kim K.-T."/>
            <person name="Cheong K."/>
            <person name="Song H."/>
            <person name="Choi G."/>
            <person name="Ko J."/>
            <person name="Opiyo S.O."/>
            <person name="Zuo S."/>
            <person name="Madhav S."/>
            <person name="Lee Y.-H."/>
            <person name="Wang G.-L."/>
        </authorList>
    </citation>
    <scope>NUCLEOTIDE SEQUENCE</scope>
    <source>
        <strain evidence="3">AG1-IA WGL</strain>
    </source>
</reference>
<evidence type="ECO:0000313" key="3">
    <source>
        <dbReference type="EMBL" id="KAF8708293.1"/>
    </source>
</evidence>
<feature type="chain" id="PRO_5034604506" evidence="2">
    <location>
        <begin position="19"/>
        <end position="179"/>
    </location>
</feature>
<evidence type="ECO:0000256" key="2">
    <source>
        <dbReference type="SAM" id="SignalP"/>
    </source>
</evidence>
<feature type="non-terminal residue" evidence="3">
    <location>
        <position position="179"/>
    </location>
</feature>
<gene>
    <name evidence="3" type="ORF">RHS03_04066</name>
</gene>
<accession>A0A8H7LV40</accession>
<keyword evidence="2" id="KW-0732">Signal</keyword>
<protein>
    <submittedName>
        <fullName evidence="3">Uncharacterized protein</fullName>
    </submittedName>
</protein>
<dbReference type="OrthoDB" id="3268694at2759"/>
<sequence>MKIITCTLALSLVTLALGQQASSQAPSSSQQQQSSAAPGSSAASPAPTTQAPSVTVITSFQQSVSLSGTSRVQVTVSVPVVITSTIAPAQPTGSSGGNGGNATQPVGNATSTSTTPTTYPTAASTAGPNGQGGQVAPSPGGSNPALGPDDNYISGAKKLVAGGVTILLGLGLGVAAQLM</sequence>